<protein>
    <submittedName>
        <fullName evidence="2">Uncharacterized protein</fullName>
    </submittedName>
</protein>
<keyword evidence="1" id="KW-0472">Membrane</keyword>
<gene>
    <name evidence="2" type="ORF">CC80DRAFT_318558</name>
</gene>
<evidence type="ECO:0000313" key="3">
    <source>
        <dbReference type="Proteomes" id="UP000800035"/>
    </source>
</evidence>
<dbReference type="EMBL" id="ML976985">
    <property type="protein sequence ID" value="KAF1959041.1"/>
    <property type="molecule type" value="Genomic_DNA"/>
</dbReference>
<keyword evidence="1" id="KW-0812">Transmembrane</keyword>
<reference evidence="2" key="1">
    <citation type="journal article" date="2020" name="Stud. Mycol.">
        <title>101 Dothideomycetes genomes: a test case for predicting lifestyles and emergence of pathogens.</title>
        <authorList>
            <person name="Haridas S."/>
            <person name="Albert R."/>
            <person name="Binder M."/>
            <person name="Bloem J."/>
            <person name="Labutti K."/>
            <person name="Salamov A."/>
            <person name="Andreopoulos B."/>
            <person name="Baker S."/>
            <person name="Barry K."/>
            <person name="Bills G."/>
            <person name="Bluhm B."/>
            <person name="Cannon C."/>
            <person name="Castanera R."/>
            <person name="Culley D."/>
            <person name="Daum C."/>
            <person name="Ezra D."/>
            <person name="Gonzalez J."/>
            <person name="Henrissat B."/>
            <person name="Kuo A."/>
            <person name="Liang C."/>
            <person name="Lipzen A."/>
            <person name="Lutzoni F."/>
            <person name="Magnuson J."/>
            <person name="Mondo S."/>
            <person name="Nolan M."/>
            <person name="Ohm R."/>
            <person name="Pangilinan J."/>
            <person name="Park H.-J."/>
            <person name="Ramirez L."/>
            <person name="Alfaro M."/>
            <person name="Sun H."/>
            <person name="Tritt A."/>
            <person name="Yoshinaga Y."/>
            <person name="Zwiers L.-H."/>
            <person name="Turgeon B."/>
            <person name="Goodwin S."/>
            <person name="Spatafora J."/>
            <person name="Crous P."/>
            <person name="Grigoriev I."/>
        </authorList>
    </citation>
    <scope>NUCLEOTIDE SEQUENCE</scope>
    <source>
        <strain evidence="2">CBS 675.92</strain>
    </source>
</reference>
<keyword evidence="1" id="KW-1133">Transmembrane helix</keyword>
<keyword evidence="3" id="KW-1185">Reference proteome</keyword>
<feature type="transmembrane region" description="Helical" evidence="1">
    <location>
        <begin position="28"/>
        <end position="50"/>
    </location>
</feature>
<dbReference type="Proteomes" id="UP000800035">
    <property type="component" value="Unassembled WGS sequence"/>
</dbReference>
<proteinExistence type="predicted"/>
<name>A0A6A5U2A5_9PLEO</name>
<sequence>MATSITASSGSSASGISASGIDSTGGNLVARLHALGLMLSPGLQLGFVGIGDGRQRRKRQTWAVVVLDAVGMRPGLVTRGIIAQELDLALLADFGHLPDCEVLVAATAIDALVASFLGEGIGIATVKIMLCVASGMAGVKDAVPIGIAQFVCHSLSASKLGQQKRCSPLLCQASLKSPADLGHSSGRSSCGISKTAATFSARLRGSLPPARRRPEGRA</sequence>
<accession>A0A6A5U2A5</accession>
<dbReference type="AlphaFoldDB" id="A0A6A5U2A5"/>
<evidence type="ECO:0000313" key="2">
    <source>
        <dbReference type="EMBL" id="KAF1959041.1"/>
    </source>
</evidence>
<evidence type="ECO:0000256" key="1">
    <source>
        <dbReference type="SAM" id="Phobius"/>
    </source>
</evidence>
<organism evidence="2 3">
    <name type="scientific">Byssothecium circinans</name>
    <dbReference type="NCBI Taxonomy" id="147558"/>
    <lineage>
        <taxon>Eukaryota</taxon>
        <taxon>Fungi</taxon>
        <taxon>Dikarya</taxon>
        <taxon>Ascomycota</taxon>
        <taxon>Pezizomycotina</taxon>
        <taxon>Dothideomycetes</taxon>
        <taxon>Pleosporomycetidae</taxon>
        <taxon>Pleosporales</taxon>
        <taxon>Massarineae</taxon>
        <taxon>Massarinaceae</taxon>
        <taxon>Byssothecium</taxon>
    </lineage>
</organism>